<accession>A0A917JM70</accession>
<dbReference type="EC" id="4.2.1.17" evidence="4"/>
<keyword evidence="7" id="KW-0560">Oxidoreductase</keyword>
<dbReference type="SUPFAM" id="SSF52096">
    <property type="entry name" value="ClpP/crotonase"/>
    <property type="match status" value="1"/>
</dbReference>
<evidence type="ECO:0000256" key="3">
    <source>
        <dbReference type="ARBA" id="ARBA00008750"/>
    </source>
</evidence>
<dbReference type="FunFam" id="3.40.50.720:FF:000009">
    <property type="entry name" value="Fatty oxidation complex, alpha subunit"/>
    <property type="match status" value="1"/>
</dbReference>
<dbReference type="Gene3D" id="1.10.1040.50">
    <property type="match status" value="1"/>
</dbReference>
<dbReference type="PROSITE" id="PS00166">
    <property type="entry name" value="ENOYL_COA_HYDRATASE"/>
    <property type="match status" value="1"/>
</dbReference>
<keyword evidence="9" id="KW-0443">Lipid metabolism</keyword>
<sequence length="675" mass="74753">MDMTKIKHWELIKDSDHILWLGFDRKNESANTINDEVLDELNNSIQEISQDSEAIGLIIYSLKPKGFIAGADVNEFSGIDDPAKAVDFLRKGQTVFSRIESLKIPTVAMIDGFCMGGGLELALACDYRLATDSDETRLGLPEVKLGIHPGWGGTVRLPKLIGGFHALSEVILPGSALRASKAKKLGFVDDVVPLRQLKRAAVYFIKNKPPKHRPNFLQSMSNYAWARTLLAKVFRKQLEKKVRKEHYPAPYAVVDLWEKEGSLGERAYLKEADSVEQLVTKGDTAQNLIRLFLLRERLKGFAKESNFKASHVHVIGAGVMGGDIAAWCALKGLHVTLEDKSMERVAPAIGRAHDLFKKRLKKSRPVQAAMDRLVADPEGHGVARADVIIEAVYENLDVKQTIMKEVEARAKPDAIIATNTSSIPLDEISEVMKKPQRLVGIHFFNPVAKMELVEVVRSKQTAKQVEQQACSFVGQIGRLPLPVTSSPGFLVNRVLMPYLMECVQLLDEGYRGEVIDKAATSFGMVMGPVELADTVGMDVCLAVAENLTEHFGGTVPQKLRDMVKEGKLGRKSGEGFYQWKNGKAIKEKVSSHSSEKEIANRLILRMVNEAAACLREGVVADGDLLDAGMVFATGFAPFRGGPIHYANQFGRDQLNEMFRKLEKQYGERFKADTSL</sequence>
<evidence type="ECO:0000259" key="14">
    <source>
        <dbReference type="Pfam" id="PF00725"/>
    </source>
</evidence>
<dbReference type="GO" id="GO:0006635">
    <property type="term" value="P:fatty acid beta-oxidation"/>
    <property type="evidence" value="ECO:0007669"/>
    <property type="project" value="TreeGrafter"/>
</dbReference>
<evidence type="ECO:0000256" key="13">
    <source>
        <dbReference type="RuleBase" id="RU003707"/>
    </source>
</evidence>
<keyword evidence="5" id="KW-0276">Fatty acid metabolism</keyword>
<evidence type="ECO:0000256" key="12">
    <source>
        <dbReference type="ARBA" id="ARBA00049556"/>
    </source>
</evidence>
<evidence type="ECO:0000259" key="15">
    <source>
        <dbReference type="Pfam" id="PF02737"/>
    </source>
</evidence>
<evidence type="ECO:0000256" key="2">
    <source>
        <dbReference type="ARBA" id="ARBA00007005"/>
    </source>
</evidence>
<dbReference type="SUPFAM" id="SSF48179">
    <property type="entry name" value="6-phosphogluconate dehydrogenase C-terminal domain-like"/>
    <property type="match status" value="2"/>
</dbReference>
<evidence type="ECO:0000256" key="6">
    <source>
        <dbReference type="ARBA" id="ARBA00022963"/>
    </source>
</evidence>
<dbReference type="PROSITE" id="PS00067">
    <property type="entry name" value="3HCDH"/>
    <property type="match status" value="1"/>
</dbReference>
<name>A0A917JM70_9GAMM</name>
<dbReference type="Gene3D" id="3.90.226.10">
    <property type="entry name" value="2-enoyl-CoA Hydratase, Chain A, domain 1"/>
    <property type="match status" value="1"/>
</dbReference>
<evidence type="ECO:0000256" key="9">
    <source>
        <dbReference type="ARBA" id="ARBA00023098"/>
    </source>
</evidence>
<evidence type="ECO:0000313" key="17">
    <source>
        <dbReference type="Proteomes" id="UP000630149"/>
    </source>
</evidence>
<dbReference type="Proteomes" id="UP000630149">
    <property type="component" value="Unassembled WGS sequence"/>
</dbReference>
<dbReference type="Gene3D" id="3.40.50.720">
    <property type="entry name" value="NAD(P)-binding Rossmann-like Domain"/>
    <property type="match status" value="1"/>
</dbReference>
<keyword evidence="6" id="KW-0442">Lipid degradation</keyword>
<dbReference type="InterPro" id="IPR006108">
    <property type="entry name" value="3HC_DH_C"/>
</dbReference>
<keyword evidence="11" id="KW-0511">Multifunctional enzyme</keyword>
<evidence type="ECO:0000256" key="7">
    <source>
        <dbReference type="ARBA" id="ARBA00023002"/>
    </source>
</evidence>
<gene>
    <name evidence="16" type="primary">yfcX</name>
    <name evidence="16" type="ORF">GCM10007966_02380</name>
</gene>
<comment type="similarity">
    <text evidence="2">In the central section; belongs to the 3-hydroxyacyl-CoA dehydrogenase family.</text>
</comment>
<dbReference type="InterPro" id="IPR001753">
    <property type="entry name" value="Enoyl-CoA_hydra/iso"/>
</dbReference>
<evidence type="ECO:0000313" key="16">
    <source>
        <dbReference type="EMBL" id="GGI77192.1"/>
    </source>
</evidence>
<dbReference type="InterPro" id="IPR006180">
    <property type="entry name" value="3-OHacyl-CoA_DH_CS"/>
</dbReference>
<feature type="domain" description="3-hydroxyacyl-CoA dehydrogenase C-terminal" evidence="14">
    <location>
        <begin position="488"/>
        <end position="579"/>
    </location>
</feature>
<dbReference type="InterPro" id="IPR006176">
    <property type="entry name" value="3-OHacyl-CoA_DH_NAD-bd"/>
</dbReference>
<comment type="similarity">
    <text evidence="3">In the N-terminal section; belongs to the enoyl-CoA hydratase/isomerase family.</text>
</comment>
<evidence type="ECO:0000256" key="11">
    <source>
        <dbReference type="ARBA" id="ARBA00023268"/>
    </source>
</evidence>
<feature type="domain" description="3-hydroxyacyl-CoA dehydrogenase NAD binding" evidence="15">
    <location>
        <begin position="311"/>
        <end position="483"/>
    </location>
</feature>
<dbReference type="EMBL" id="BMOB01000001">
    <property type="protein sequence ID" value="GGI77192.1"/>
    <property type="molecule type" value="Genomic_DNA"/>
</dbReference>
<dbReference type="Pfam" id="PF00725">
    <property type="entry name" value="3HCDH"/>
    <property type="match status" value="1"/>
</dbReference>
<dbReference type="GO" id="GO:0016509">
    <property type="term" value="F:long-chain (3S)-3-hydroxyacyl-CoA dehydrogenase (NAD+) activity"/>
    <property type="evidence" value="ECO:0007669"/>
    <property type="project" value="TreeGrafter"/>
</dbReference>
<reference evidence="16" key="2">
    <citation type="submission" date="2020-09" db="EMBL/GenBank/DDBJ databases">
        <authorList>
            <person name="Sun Q."/>
            <person name="Ohkuma M."/>
        </authorList>
    </citation>
    <scope>NUCLEOTIDE SEQUENCE</scope>
    <source>
        <strain evidence="16">JCM 13919</strain>
    </source>
</reference>
<proteinExistence type="inferred from homology"/>
<dbReference type="GO" id="GO:0004300">
    <property type="term" value="F:enoyl-CoA hydratase activity"/>
    <property type="evidence" value="ECO:0007669"/>
    <property type="project" value="UniProtKB-EC"/>
</dbReference>
<reference evidence="16" key="1">
    <citation type="journal article" date="2014" name="Int. J. Syst. Evol. Microbiol.">
        <title>Complete genome sequence of Corynebacterium casei LMG S-19264T (=DSM 44701T), isolated from a smear-ripened cheese.</title>
        <authorList>
            <consortium name="US DOE Joint Genome Institute (JGI-PGF)"/>
            <person name="Walter F."/>
            <person name="Albersmeier A."/>
            <person name="Kalinowski J."/>
            <person name="Ruckert C."/>
        </authorList>
    </citation>
    <scope>NUCLEOTIDE SEQUENCE</scope>
    <source>
        <strain evidence="16">JCM 13919</strain>
    </source>
</reference>
<dbReference type="PANTHER" id="PTHR43612">
    <property type="entry name" value="TRIFUNCTIONAL ENZYME SUBUNIT ALPHA"/>
    <property type="match status" value="1"/>
</dbReference>
<evidence type="ECO:0000256" key="4">
    <source>
        <dbReference type="ARBA" id="ARBA00012076"/>
    </source>
</evidence>
<comment type="caution">
    <text evidence="16">The sequence shown here is derived from an EMBL/GenBank/DDBJ whole genome shotgun (WGS) entry which is preliminary data.</text>
</comment>
<organism evidence="16 17">
    <name type="scientific">Legionella impletisoli</name>
    <dbReference type="NCBI Taxonomy" id="343510"/>
    <lineage>
        <taxon>Bacteria</taxon>
        <taxon>Pseudomonadati</taxon>
        <taxon>Pseudomonadota</taxon>
        <taxon>Gammaproteobacteria</taxon>
        <taxon>Legionellales</taxon>
        <taxon>Legionellaceae</taxon>
        <taxon>Legionella</taxon>
    </lineage>
</organism>
<evidence type="ECO:0000256" key="10">
    <source>
        <dbReference type="ARBA" id="ARBA00023239"/>
    </source>
</evidence>
<dbReference type="InterPro" id="IPR036291">
    <property type="entry name" value="NAD(P)-bd_dom_sf"/>
</dbReference>
<dbReference type="Pfam" id="PF00378">
    <property type="entry name" value="ECH_1"/>
    <property type="match status" value="1"/>
</dbReference>
<comment type="catalytic activity">
    <reaction evidence="12">
        <text>a (3S)-3-hydroxyacyl-CoA + NAD(+) = a 3-oxoacyl-CoA + NADH + H(+)</text>
        <dbReference type="Rhea" id="RHEA:22432"/>
        <dbReference type="ChEBI" id="CHEBI:15378"/>
        <dbReference type="ChEBI" id="CHEBI:57318"/>
        <dbReference type="ChEBI" id="CHEBI:57540"/>
        <dbReference type="ChEBI" id="CHEBI:57945"/>
        <dbReference type="ChEBI" id="CHEBI:90726"/>
        <dbReference type="EC" id="1.1.1.35"/>
    </reaction>
</comment>
<dbReference type="SUPFAM" id="SSF51735">
    <property type="entry name" value="NAD(P)-binding Rossmann-fold domains"/>
    <property type="match status" value="1"/>
</dbReference>
<dbReference type="InterPro" id="IPR050136">
    <property type="entry name" value="FA_oxidation_alpha_subunit"/>
</dbReference>
<comment type="similarity">
    <text evidence="13">Belongs to the enoyl-CoA hydratase/isomerase family.</text>
</comment>
<evidence type="ECO:0000256" key="5">
    <source>
        <dbReference type="ARBA" id="ARBA00022832"/>
    </source>
</evidence>
<dbReference type="AlphaFoldDB" id="A0A917JM70"/>
<dbReference type="GO" id="GO:0070403">
    <property type="term" value="F:NAD+ binding"/>
    <property type="evidence" value="ECO:0007669"/>
    <property type="project" value="InterPro"/>
</dbReference>
<dbReference type="CDD" id="cd06558">
    <property type="entry name" value="crotonase-like"/>
    <property type="match status" value="1"/>
</dbReference>
<protein>
    <recommendedName>
        <fullName evidence="4">enoyl-CoA hydratase</fullName>
        <ecNumber evidence="4">4.2.1.17</ecNumber>
    </recommendedName>
</protein>
<keyword evidence="17" id="KW-1185">Reference proteome</keyword>
<dbReference type="InterPro" id="IPR018376">
    <property type="entry name" value="Enoyl-CoA_hyd/isom_CS"/>
</dbReference>
<evidence type="ECO:0000256" key="1">
    <source>
        <dbReference type="ARBA" id="ARBA00005005"/>
    </source>
</evidence>
<dbReference type="InterPro" id="IPR008927">
    <property type="entry name" value="6-PGluconate_DH-like_C_sf"/>
</dbReference>
<dbReference type="InterPro" id="IPR029045">
    <property type="entry name" value="ClpP/crotonase-like_dom_sf"/>
</dbReference>
<dbReference type="Pfam" id="PF02737">
    <property type="entry name" value="3HCDH_N"/>
    <property type="match status" value="1"/>
</dbReference>
<dbReference type="PANTHER" id="PTHR43612:SF3">
    <property type="entry name" value="TRIFUNCTIONAL ENZYME SUBUNIT ALPHA, MITOCHONDRIAL"/>
    <property type="match status" value="1"/>
</dbReference>
<keyword evidence="8" id="KW-0520">NAD</keyword>
<evidence type="ECO:0000256" key="8">
    <source>
        <dbReference type="ARBA" id="ARBA00023027"/>
    </source>
</evidence>
<keyword evidence="10" id="KW-0456">Lyase</keyword>
<comment type="pathway">
    <text evidence="1">Lipid metabolism; fatty acid beta-oxidation.</text>
</comment>